<evidence type="ECO:0000259" key="4">
    <source>
        <dbReference type="PROSITE" id="PS50887"/>
    </source>
</evidence>
<dbReference type="SMART" id="SM00091">
    <property type="entry name" value="PAS"/>
    <property type="match status" value="1"/>
</dbReference>
<reference evidence="6" key="1">
    <citation type="submission" date="2018-10" db="EMBL/GenBank/DDBJ databases">
        <title>FDA dAtabase for Regulatory Grade micrObial Sequences (FDA-ARGOS): Supporting development and validation of Infectious Disease Dx tests.</title>
        <authorList>
            <person name="Minogue T."/>
            <person name="Wolcott M."/>
            <person name="Wasieloski L."/>
            <person name="Aguilar W."/>
            <person name="Moore D."/>
            <person name="Tallon L."/>
            <person name="Sadzewicz L."/>
            <person name="Sengamalay N."/>
            <person name="Ott S."/>
            <person name="Godinez A."/>
            <person name="Nagaraj S."/>
            <person name="Vavikolanu K."/>
            <person name="Vyas G."/>
            <person name="Nadendla S."/>
            <person name="George J."/>
            <person name="Sichtig H."/>
        </authorList>
    </citation>
    <scope>NUCLEOTIDE SEQUENCE [LARGE SCALE GENOMIC DNA]</scope>
    <source>
        <strain evidence="6">FDAARGOS_343</strain>
    </source>
</reference>
<evidence type="ECO:0000313" key="5">
    <source>
        <dbReference type="EMBL" id="TRZ39415.1"/>
    </source>
</evidence>
<dbReference type="InterPro" id="IPR035965">
    <property type="entry name" value="PAS-like_dom_sf"/>
</dbReference>
<keyword evidence="1" id="KW-0812">Transmembrane</keyword>
<dbReference type="Proteomes" id="UP000319837">
    <property type="component" value="Unassembled WGS sequence"/>
</dbReference>
<feature type="transmembrane region" description="Helical" evidence="1">
    <location>
        <begin position="190"/>
        <end position="211"/>
    </location>
</feature>
<keyword evidence="1" id="KW-0472">Membrane</keyword>
<dbReference type="SMART" id="SM00267">
    <property type="entry name" value="GGDEF"/>
    <property type="match status" value="1"/>
</dbReference>
<dbReference type="CDD" id="cd01948">
    <property type="entry name" value="EAL"/>
    <property type="match status" value="1"/>
</dbReference>
<feature type="domain" description="PAS" evidence="2">
    <location>
        <begin position="258"/>
        <end position="328"/>
    </location>
</feature>
<dbReference type="NCBIfam" id="TIGR00254">
    <property type="entry name" value="GGDEF"/>
    <property type="match status" value="1"/>
</dbReference>
<accession>A0A553SQZ9</accession>
<dbReference type="PANTHER" id="PTHR44757">
    <property type="entry name" value="DIGUANYLATE CYCLASE DGCP"/>
    <property type="match status" value="1"/>
</dbReference>
<name>A0A553SQZ9_NIACI</name>
<dbReference type="PROSITE" id="PS50887">
    <property type="entry name" value="GGDEF"/>
    <property type="match status" value="1"/>
</dbReference>
<dbReference type="InterPro" id="IPR035919">
    <property type="entry name" value="EAL_sf"/>
</dbReference>
<dbReference type="Pfam" id="PF00563">
    <property type="entry name" value="EAL"/>
    <property type="match status" value="1"/>
</dbReference>
<feature type="domain" description="EAL" evidence="3">
    <location>
        <begin position="551"/>
        <end position="805"/>
    </location>
</feature>
<dbReference type="PROSITE" id="PS50112">
    <property type="entry name" value="PAS"/>
    <property type="match status" value="1"/>
</dbReference>
<dbReference type="Gene3D" id="3.30.70.270">
    <property type="match status" value="1"/>
</dbReference>
<gene>
    <name evidence="5" type="ORF">CEQ21_00055</name>
</gene>
<dbReference type="NCBIfam" id="TIGR00229">
    <property type="entry name" value="sensory_box"/>
    <property type="match status" value="1"/>
</dbReference>
<dbReference type="InterPro" id="IPR052155">
    <property type="entry name" value="Biofilm_reg_signaling"/>
</dbReference>
<protein>
    <submittedName>
        <fullName evidence="5">EAL domain-containing protein</fullName>
    </submittedName>
</protein>
<organism evidence="5 6">
    <name type="scientific">Niallia circulans</name>
    <name type="common">Bacillus circulans</name>
    <dbReference type="NCBI Taxonomy" id="1397"/>
    <lineage>
        <taxon>Bacteria</taxon>
        <taxon>Bacillati</taxon>
        <taxon>Bacillota</taxon>
        <taxon>Bacilli</taxon>
        <taxon>Bacillales</taxon>
        <taxon>Bacillaceae</taxon>
        <taxon>Niallia</taxon>
    </lineage>
</organism>
<dbReference type="InterPro" id="IPR029787">
    <property type="entry name" value="Nucleotide_cyclase"/>
</dbReference>
<comment type="caution">
    <text evidence="5">The sequence shown here is derived from an EMBL/GenBank/DDBJ whole genome shotgun (WGS) entry which is preliminary data.</text>
</comment>
<evidence type="ECO:0000256" key="1">
    <source>
        <dbReference type="SAM" id="Phobius"/>
    </source>
</evidence>
<dbReference type="FunFam" id="3.20.20.450:FF:000001">
    <property type="entry name" value="Cyclic di-GMP phosphodiesterase yahA"/>
    <property type="match status" value="1"/>
</dbReference>
<dbReference type="SUPFAM" id="SSF141868">
    <property type="entry name" value="EAL domain-like"/>
    <property type="match status" value="1"/>
</dbReference>
<evidence type="ECO:0000259" key="2">
    <source>
        <dbReference type="PROSITE" id="PS50112"/>
    </source>
</evidence>
<feature type="transmembrane region" description="Helical" evidence="1">
    <location>
        <begin position="79"/>
        <end position="101"/>
    </location>
</feature>
<dbReference type="Gene3D" id="3.30.450.20">
    <property type="entry name" value="PAS domain"/>
    <property type="match status" value="1"/>
</dbReference>
<dbReference type="InterPro" id="IPR000160">
    <property type="entry name" value="GGDEF_dom"/>
</dbReference>
<dbReference type="Pfam" id="PF00990">
    <property type="entry name" value="GGDEF"/>
    <property type="match status" value="1"/>
</dbReference>
<sequence>MGYPILYLVLCCIICVTLLNTNMYVTTTVAGKKMHEAIYTLFLAVLCGFIISIIPYIGLLSLKAVELSKESLMLTFKNTLYTFLFCFVCFFLLNTIGKVAVKPSRYNTNKKKGIIPYLVLSVFVASFILLYIVYLLDKVYSIPLYINNVNVLYSVTLLTTSIYNIARIIEHFHLDRLMINRGITYAKSSAFFTVFSISFGSTIYMFIQSLFQAADFSIVMVSIISLLVLFIITINYIENQMIHQNGTVENQNMKLKINEQQYRSLFQYNPDAIFILDLEGNFKEVNPSALTLTGYNLKEILQLKITDLVLKQETESLTASLYEVIKGSSICFESFIFTKNNKKVNLKITATQIKIDDSITGIYVIAQDVTEQNQVQDKVNFLAYHDELTGLLNRRGIYGQVDEQINKGINFATILMDVDMFKDINDHLGHAAGDTLLKLIAKRFQNTIRNRGLIGRLGGDEFLICFTEMKNSDEVKRLIKDIQTEMKRPFKIAGVQKEITLSIGVSYYPNDGDNCNTLIKHADMAMYAAKKAGRNNYSEYESCLEHDMLSKITMYEEIKNAIQEEQFELYYQPKHDIKDENIVGTEALIRWHHPQKGFISPGEFIPLAEDTDLIIPLGNWIIRRAFRQYSEWNSHSPINFHLSINISPKQFIDDNFIPFLLRSLEEFSVSPEKIDLEITESLAIENTELTLEKINQLKKLGFKITMDDFGTGYTSLTYLSKFPLDRIKIDQSFIRDLTSNKNHAAIVQSLVSVAKNLDIKVTAEGVETKEQLQYLQEWDCDEIQGYYYSKPIPSTSFVEYHQMKSYLTTT</sequence>
<dbReference type="CDD" id="cd00130">
    <property type="entry name" value="PAS"/>
    <property type="match status" value="1"/>
</dbReference>
<dbReference type="SMART" id="SM00052">
    <property type="entry name" value="EAL"/>
    <property type="match status" value="1"/>
</dbReference>
<dbReference type="Gene3D" id="3.20.20.450">
    <property type="entry name" value="EAL domain"/>
    <property type="match status" value="1"/>
</dbReference>
<proteinExistence type="predicted"/>
<dbReference type="InterPro" id="IPR000014">
    <property type="entry name" value="PAS"/>
</dbReference>
<keyword evidence="1" id="KW-1133">Transmembrane helix</keyword>
<dbReference type="Pfam" id="PF13426">
    <property type="entry name" value="PAS_9"/>
    <property type="match status" value="1"/>
</dbReference>
<dbReference type="RefSeq" id="WP_185762857.1">
    <property type="nucleotide sequence ID" value="NZ_RIBP01000001.1"/>
</dbReference>
<dbReference type="InterPro" id="IPR001633">
    <property type="entry name" value="EAL_dom"/>
</dbReference>
<feature type="transmembrane region" description="Helical" evidence="1">
    <location>
        <begin position="151"/>
        <end position="169"/>
    </location>
</feature>
<feature type="transmembrane region" description="Helical" evidence="1">
    <location>
        <begin position="6"/>
        <end position="25"/>
    </location>
</feature>
<dbReference type="SUPFAM" id="SSF55073">
    <property type="entry name" value="Nucleotide cyclase"/>
    <property type="match status" value="1"/>
</dbReference>
<feature type="domain" description="GGDEF" evidence="4">
    <location>
        <begin position="409"/>
        <end position="542"/>
    </location>
</feature>
<evidence type="ECO:0000259" key="3">
    <source>
        <dbReference type="PROSITE" id="PS50883"/>
    </source>
</evidence>
<dbReference type="AlphaFoldDB" id="A0A553SQZ9"/>
<dbReference type="PROSITE" id="PS50883">
    <property type="entry name" value="EAL"/>
    <property type="match status" value="1"/>
</dbReference>
<dbReference type="CDD" id="cd01949">
    <property type="entry name" value="GGDEF"/>
    <property type="match status" value="1"/>
</dbReference>
<feature type="transmembrane region" description="Helical" evidence="1">
    <location>
        <begin position="217"/>
        <end position="237"/>
    </location>
</feature>
<dbReference type="InterPro" id="IPR043128">
    <property type="entry name" value="Rev_trsase/Diguanyl_cyclase"/>
</dbReference>
<evidence type="ECO:0000313" key="6">
    <source>
        <dbReference type="Proteomes" id="UP000319837"/>
    </source>
</evidence>
<dbReference type="EMBL" id="RIBP01000001">
    <property type="protein sequence ID" value="TRZ39415.1"/>
    <property type="molecule type" value="Genomic_DNA"/>
</dbReference>
<dbReference type="PANTHER" id="PTHR44757:SF2">
    <property type="entry name" value="BIOFILM ARCHITECTURE MAINTENANCE PROTEIN MBAA"/>
    <property type="match status" value="1"/>
</dbReference>
<feature type="transmembrane region" description="Helical" evidence="1">
    <location>
        <begin position="37"/>
        <end position="59"/>
    </location>
</feature>
<feature type="transmembrane region" description="Helical" evidence="1">
    <location>
        <begin position="113"/>
        <end position="136"/>
    </location>
</feature>
<dbReference type="SUPFAM" id="SSF55785">
    <property type="entry name" value="PYP-like sensor domain (PAS domain)"/>
    <property type="match status" value="1"/>
</dbReference>